<keyword evidence="1" id="KW-0472">Membrane</keyword>
<name>A0A1I7WZ85_HETBA</name>
<keyword evidence="2" id="KW-1185">Reference proteome</keyword>
<organism evidence="2 3">
    <name type="scientific">Heterorhabditis bacteriophora</name>
    <name type="common">Entomopathogenic nematode worm</name>
    <dbReference type="NCBI Taxonomy" id="37862"/>
    <lineage>
        <taxon>Eukaryota</taxon>
        <taxon>Metazoa</taxon>
        <taxon>Ecdysozoa</taxon>
        <taxon>Nematoda</taxon>
        <taxon>Chromadorea</taxon>
        <taxon>Rhabditida</taxon>
        <taxon>Rhabditina</taxon>
        <taxon>Rhabditomorpha</taxon>
        <taxon>Strongyloidea</taxon>
        <taxon>Heterorhabditidae</taxon>
        <taxon>Heterorhabditis</taxon>
    </lineage>
</organism>
<proteinExistence type="predicted"/>
<dbReference type="AlphaFoldDB" id="A0A1I7WZ85"/>
<reference evidence="3" key="1">
    <citation type="submission" date="2016-11" db="UniProtKB">
        <authorList>
            <consortium name="WormBaseParasite"/>
        </authorList>
    </citation>
    <scope>IDENTIFICATION</scope>
</reference>
<keyword evidence="1" id="KW-0812">Transmembrane</keyword>
<evidence type="ECO:0000313" key="3">
    <source>
        <dbReference type="WBParaSite" id="Hba_10599"/>
    </source>
</evidence>
<dbReference type="WBParaSite" id="Hba_10599">
    <property type="protein sequence ID" value="Hba_10599"/>
    <property type="gene ID" value="Hba_10599"/>
</dbReference>
<feature type="transmembrane region" description="Helical" evidence="1">
    <location>
        <begin position="255"/>
        <end position="278"/>
    </location>
</feature>
<evidence type="ECO:0000256" key="1">
    <source>
        <dbReference type="SAM" id="Phobius"/>
    </source>
</evidence>
<keyword evidence="1" id="KW-1133">Transmembrane helix</keyword>
<feature type="transmembrane region" description="Helical" evidence="1">
    <location>
        <begin position="290"/>
        <end position="308"/>
    </location>
</feature>
<dbReference type="Proteomes" id="UP000095283">
    <property type="component" value="Unplaced"/>
</dbReference>
<accession>A0A1I7WZ85</accession>
<sequence length="309" mass="35510">MRLQVQVGIECIVIACNEEETVDTKQYEEVRRTIGNSLVDPDDKVGDVLKDGDFIIIVIHHSETEEEKEKQRLADIETTKKTLIKLDKAKKKQKPLFRITFDFDPSPESFSIEKPTKLLVLDGNSLVPGDLVRCERGECIIQLSIEAEERIRKGRALLEKIAAEHKIRIFSSPNYCSIKLFKIWYYLFFTFRHGTHINVKFILITNYTIDLYEQLNIHRIRPHKGQNLSALRLRSLLHSDANPSQIAELIFMEQFIFLIYLGLNSGFMTIQVCAASLALRLSTSTQCKRVSYSAFCVFPLLPFTLIIGL</sequence>
<evidence type="ECO:0000313" key="2">
    <source>
        <dbReference type="Proteomes" id="UP000095283"/>
    </source>
</evidence>
<protein>
    <submittedName>
        <fullName evidence="3">Cation_ATPase_C domain-containing protein</fullName>
    </submittedName>
</protein>